<dbReference type="Pfam" id="PF03478">
    <property type="entry name" value="Beta-prop_KIB1-4"/>
    <property type="match status" value="1"/>
</dbReference>
<dbReference type="InterPro" id="IPR001810">
    <property type="entry name" value="F-box_dom"/>
</dbReference>
<dbReference type="EMBL" id="CACSHJ010000087">
    <property type="protein sequence ID" value="CAA0325210.1"/>
    <property type="molecule type" value="Genomic_DNA"/>
</dbReference>
<proteinExistence type="predicted"/>
<feature type="domain" description="F-box" evidence="2">
    <location>
        <begin position="29"/>
        <end position="60"/>
    </location>
</feature>
<dbReference type="SUPFAM" id="SSF81383">
    <property type="entry name" value="F-box domain"/>
    <property type="match status" value="1"/>
</dbReference>
<dbReference type="InterPro" id="IPR036047">
    <property type="entry name" value="F-box-like_dom_sf"/>
</dbReference>
<feature type="region of interest" description="Disordered" evidence="1">
    <location>
        <begin position="1"/>
        <end position="23"/>
    </location>
</feature>
<evidence type="ECO:0000313" key="6">
    <source>
        <dbReference type="Proteomes" id="UP000426265"/>
    </source>
</evidence>
<evidence type="ECO:0000313" key="7">
    <source>
        <dbReference type="Proteomes" id="UP000434276"/>
    </source>
</evidence>
<reference evidence="4 7" key="1">
    <citation type="submission" date="2019-12" db="EMBL/GenBank/DDBJ databases">
        <authorList>
            <person name="Jiao W.-B."/>
            <person name="Schneeberger K."/>
        </authorList>
    </citation>
    <scope>NUCLEOTIDE SEQUENCE [LARGE SCALE GENOMIC DNA]</scope>
    <source>
        <strain evidence="6">cv. An-1</strain>
        <strain evidence="7">cv. C24</strain>
    </source>
</reference>
<feature type="domain" description="KIB1-4 beta-propeller" evidence="3">
    <location>
        <begin position="87"/>
        <end position="321"/>
    </location>
</feature>
<dbReference type="Proteomes" id="UP000426265">
    <property type="component" value="Unassembled WGS sequence"/>
</dbReference>
<dbReference type="AlphaFoldDB" id="A0A5S9WQY6"/>
<dbReference type="InterPro" id="IPR005174">
    <property type="entry name" value="KIB1-4_b-propeller"/>
</dbReference>
<sequence length="331" mass="38728">MASPTLALAQSPPPKSPAVSVSQRNPHCWSKLPLDLMQLVFERLAFLDFERAKSVCSSWQFGSKQSKPNNQIPWMILFPTDKNYCLLFNPEDKEKLYKTQHLGDDFAKSIVLATYRSWLLMQPRYEELEDQTLDQEFHLYIKDLLTCERINLPAFESDIFGLSHPILWIDDKTKDYLVIGTINRETMVSFKNGDNSWKKFPELPKSSCTDMCLNMIYKDHKLHYLDYSNLYIYDFFGEFPREAFRISVREFVGYATNPYGYDEFPEVPLKLKLNRYIYNMIVTVRGDVLIVASLHFSMAETWEFIICKMDSSKVNKWEEIVSCQLSNGIND</sequence>
<protein>
    <submittedName>
        <fullName evidence="4">Uncharacterized protein</fullName>
    </submittedName>
</protein>
<name>A0A5S9WQY6_ARATH</name>
<dbReference type="PANTHER" id="PTHR44259:SF25">
    <property type="entry name" value="F-BOX DOMAIN-CONTAINING PROTEIN"/>
    <property type="match status" value="1"/>
</dbReference>
<evidence type="ECO:0000313" key="5">
    <source>
        <dbReference type="EMBL" id="VYS50470.1"/>
    </source>
</evidence>
<evidence type="ECO:0000259" key="3">
    <source>
        <dbReference type="Pfam" id="PF03478"/>
    </source>
</evidence>
<gene>
    <name evidence="5" type="ORF">AN1_LOCUS5940</name>
    <name evidence="4" type="ORF">C24_LOCUS5829</name>
</gene>
<evidence type="ECO:0000313" key="4">
    <source>
        <dbReference type="EMBL" id="CAA0325210.1"/>
    </source>
</evidence>
<dbReference type="ExpressionAtlas" id="A0A5S9WQY6">
    <property type="expression patterns" value="baseline"/>
</dbReference>
<accession>A0A654EP13</accession>
<evidence type="ECO:0000256" key="1">
    <source>
        <dbReference type="SAM" id="MobiDB-lite"/>
    </source>
</evidence>
<dbReference type="PANTHER" id="PTHR44259">
    <property type="entry name" value="OS07G0183000 PROTEIN-RELATED"/>
    <property type="match status" value="1"/>
</dbReference>
<dbReference type="Gene3D" id="1.20.1280.50">
    <property type="match status" value="1"/>
</dbReference>
<dbReference type="Pfam" id="PF00646">
    <property type="entry name" value="F-box"/>
    <property type="match status" value="1"/>
</dbReference>
<accession>A0A5S9WQY6</accession>
<organism evidence="4 7">
    <name type="scientific">Arabidopsis thaliana</name>
    <name type="common">Mouse-ear cress</name>
    <dbReference type="NCBI Taxonomy" id="3702"/>
    <lineage>
        <taxon>Eukaryota</taxon>
        <taxon>Viridiplantae</taxon>
        <taxon>Streptophyta</taxon>
        <taxon>Embryophyta</taxon>
        <taxon>Tracheophyta</taxon>
        <taxon>Spermatophyta</taxon>
        <taxon>Magnoliopsida</taxon>
        <taxon>eudicotyledons</taxon>
        <taxon>Gunneridae</taxon>
        <taxon>Pentapetalae</taxon>
        <taxon>rosids</taxon>
        <taxon>malvids</taxon>
        <taxon>Brassicales</taxon>
        <taxon>Brassicaceae</taxon>
        <taxon>Camelineae</taxon>
        <taxon>Arabidopsis</taxon>
    </lineage>
</organism>
<evidence type="ECO:0000259" key="2">
    <source>
        <dbReference type="Pfam" id="PF00646"/>
    </source>
</evidence>
<dbReference type="OrthoDB" id="1030765at2759"/>
<dbReference type="Proteomes" id="UP000434276">
    <property type="component" value="Unassembled WGS sequence"/>
</dbReference>
<dbReference type="EMBL" id="CACRSJ010000104">
    <property type="protein sequence ID" value="VYS50470.1"/>
    <property type="molecule type" value="Genomic_DNA"/>
</dbReference>
<dbReference type="InterPro" id="IPR050942">
    <property type="entry name" value="F-box_BR-signaling"/>
</dbReference>